<evidence type="ECO:0000313" key="2">
    <source>
        <dbReference type="Proteomes" id="UP001221757"/>
    </source>
</evidence>
<dbReference type="Proteomes" id="UP001221757">
    <property type="component" value="Unassembled WGS sequence"/>
</dbReference>
<name>A0AAD7D0R0_MYCRO</name>
<proteinExistence type="predicted"/>
<evidence type="ECO:0000313" key="1">
    <source>
        <dbReference type="EMBL" id="KAJ7673431.1"/>
    </source>
</evidence>
<sequence length="133" mass="14718">MCKPNVIAFKFADYGVTAGRSSSTWSSTSWRRLQPDPLLWQQKLPGGRERLRNFLGFVHVVASLADMNKILPRKVREGVPGQCRNRRKIVAGLSGASYIVAVVGNDKQLGFGSSSPPPASFGFLYFRVPCELF</sequence>
<organism evidence="1 2">
    <name type="scientific">Mycena rosella</name>
    <name type="common">Pink bonnet</name>
    <name type="synonym">Agaricus rosellus</name>
    <dbReference type="NCBI Taxonomy" id="1033263"/>
    <lineage>
        <taxon>Eukaryota</taxon>
        <taxon>Fungi</taxon>
        <taxon>Dikarya</taxon>
        <taxon>Basidiomycota</taxon>
        <taxon>Agaricomycotina</taxon>
        <taxon>Agaricomycetes</taxon>
        <taxon>Agaricomycetidae</taxon>
        <taxon>Agaricales</taxon>
        <taxon>Marasmiineae</taxon>
        <taxon>Mycenaceae</taxon>
        <taxon>Mycena</taxon>
    </lineage>
</organism>
<protein>
    <submittedName>
        <fullName evidence="1">Uncharacterized protein</fullName>
    </submittedName>
</protein>
<dbReference type="AlphaFoldDB" id="A0AAD7D0R0"/>
<dbReference type="EMBL" id="JARKIE010000162">
    <property type="protein sequence ID" value="KAJ7673431.1"/>
    <property type="molecule type" value="Genomic_DNA"/>
</dbReference>
<gene>
    <name evidence="1" type="ORF">B0H17DRAFT_1140903</name>
</gene>
<comment type="caution">
    <text evidence="1">The sequence shown here is derived from an EMBL/GenBank/DDBJ whole genome shotgun (WGS) entry which is preliminary data.</text>
</comment>
<keyword evidence="2" id="KW-1185">Reference proteome</keyword>
<accession>A0AAD7D0R0</accession>
<reference evidence="1" key="1">
    <citation type="submission" date="2023-03" db="EMBL/GenBank/DDBJ databases">
        <title>Massive genome expansion in bonnet fungi (Mycena s.s.) driven by repeated elements and novel gene families across ecological guilds.</title>
        <authorList>
            <consortium name="Lawrence Berkeley National Laboratory"/>
            <person name="Harder C.B."/>
            <person name="Miyauchi S."/>
            <person name="Viragh M."/>
            <person name="Kuo A."/>
            <person name="Thoen E."/>
            <person name="Andreopoulos B."/>
            <person name="Lu D."/>
            <person name="Skrede I."/>
            <person name="Drula E."/>
            <person name="Henrissat B."/>
            <person name="Morin E."/>
            <person name="Kohler A."/>
            <person name="Barry K."/>
            <person name="LaButti K."/>
            <person name="Morin E."/>
            <person name="Salamov A."/>
            <person name="Lipzen A."/>
            <person name="Mereny Z."/>
            <person name="Hegedus B."/>
            <person name="Baldrian P."/>
            <person name="Stursova M."/>
            <person name="Weitz H."/>
            <person name="Taylor A."/>
            <person name="Grigoriev I.V."/>
            <person name="Nagy L.G."/>
            <person name="Martin F."/>
            <person name="Kauserud H."/>
        </authorList>
    </citation>
    <scope>NUCLEOTIDE SEQUENCE</scope>
    <source>
        <strain evidence="1">CBHHK067</strain>
    </source>
</reference>